<sequence length="160" mass="18442">MSQRSEMVTLVSEDGKELDVNKEAIKLSGVISGLLEQVDSNEDDSEKPRIPIPGVKGHILEKIINYCNYHYENQGTDNHEFIDDEDIDSWDLNLIMDIEQEKENGHEDILDVAIAADYLNIPKLFNICARHLARKIRTYDAEQIIKYFYLPEKEETVTTN</sequence>
<dbReference type="GO" id="GO:0006511">
    <property type="term" value="P:ubiquitin-dependent protein catabolic process"/>
    <property type="evidence" value="ECO:0007669"/>
    <property type="project" value="InterPro"/>
</dbReference>
<evidence type="ECO:0000313" key="5">
    <source>
        <dbReference type="EMBL" id="ORY20466.1"/>
    </source>
</evidence>
<accession>A0A1Y2AD85</accession>
<gene>
    <name evidence="5" type="ORF">LY90DRAFT_516759</name>
</gene>
<dbReference type="InterPro" id="IPR016897">
    <property type="entry name" value="SKP1"/>
</dbReference>
<dbReference type="EMBL" id="MCOG01000289">
    <property type="protein sequence ID" value="ORY20466.1"/>
    <property type="molecule type" value="Genomic_DNA"/>
</dbReference>
<evidence type="ECO:0000259" key="4">
    <source>
        <dbReference type="Pfam" id="PF03931"/>
    </source>
</evidence>
<dbReference type="InterPro" id="IPR011333">
    <property type="entry name" value="SKP1/BTB/POZ_sf"/>
</dbReference>
<dbReference type="Pfam" id="PF03931">
    <property type="entry name" value="Skp1_POZ"/>
    <property type="match status" value="1"/>
</dbReference>
<comment type="pathway">
    <text evidence="3">Protein modification; protein ubiquitination.</text>
</comment>
<evidence type="ECO:0000313" key="6">
    <source>
        <dbReference type="Proteomes" id="UP000193920"/>
    </source>
</evidence>
<reference evidence="5 6" key="1">
    <citation type="submission" date="2016-08" db="EMBL/GenBank/DDBJ databases">
        <title>A Parts List for Fungal Cellulosomes Revealed by Comparative Genomics.</title>
        <authorList>
            <consortium name="DOE Joint Genome Institute"/>
            <person name="Haitjema C.H."/>
            <person name="Gilmore S.P."/>
            <person name="Henske J.K."/>
            <person name="Solomon K.V."/>
            <person name="De Groot R."/>
            <person name="Kuo A."/>
            <person name="Mondo S.J."/>
            <person name="Salamov A.A."/>
            <person name="Labutti K."/>
            <person name="Zhao Z."/>
            <person name="Chiniquy J."/>
            <person name="Barry K."/>
            <person name="Brewer H.M."/>
            <person name="Purvine S.O."/>
            <person name="Wright A.T."/>
            <person name="Boxma B."/>
            <person name="Van Alen T."/>
            <person name="Hackstein J.H."/>
            <person name="Baker S.E."/>
            <person name="Grigoriev I.V."/>
            <person name="O'Malley M.A."/>
        </authorList>
    </citation>
    <scope>NUCLEOTIDE SEQUENCE [LARGE SCALE GENOMIC DNA]</scope>
    <source>
        <strain evidence="5 6">G1</strain>
    </source>
</reference>
<dbReference type="UniPathway" id="UPA00143"/>
<evidence type="ECO:0000256" key="3">
    <source>
        <dbReference type="PIRNR" id="PIRNR028729"/>
    </source>
</evidence>
<feature type="domain" description="SKP1 component POZ" evidence="4">
    <location>
        <begin position="7"/>
        <end position="70"/>
    </location>
</feature>
<organism evidence="5 6">
    <name type="scientific">Neocallimastix californiae</name>
    <dbReference type="NCBI Taxonomy" id="1754190"/>
    <lineage>
        <taxon>Eukaryota</taxon>
        <taxon>Fungi</taxon>
        <taxon>Fungi incertae sedis</taxon>
        <taxon>Chytridiomycota</taxon>
        <taxon>Chytridiomycota incertae sedis</taxon>
        <taxon>Neocallimastigomycetes</taxon>
        <taxon>Neocallimastigales</taxon>
        <taxon>Neocallimastigaceae</taxon>
        <taxon>Neocallimastix</taxon>
    </lineage>
</organism>
<dbReference type="OrthoDB" id="249087at2759"/>
<comment type="subunit">
    <text evidence="3">Component of the SCF (SKP1-CUL1-F-box protein) E3 ubiquitin ligase complexes.</text>
</comment>
<dbReference type="GO" id="GO:0016567">
    <property type="term" value="P:protein ubiquitination"/>
    <property type="evidence" value="ECO:0007669"/>
    <property type="project" value="UniProtKB-UniPathway"/>
</dbReference>
<name>A0A1Y2AD85_9FUNG</name>
<dbReference type="Proteomes" id="UP000193920">
    <property type="component" value="Unassembled WGS sequence"/>
</dbReference>
<comment type="function">
    <text evidence="3">Essential component of the SCF (SKP1-CUL1-F-box protein) E3 ubiquitin ligase complexes, which mediate the ubiquitination and subsequent proteasomal degradation of target proteins.</text>
</comment>
<dbReference type="InterPro" id="IPR036296">
    <property type="entry name" value="SKP1-like_dim_sf"/>
</dbReference>
<evidence type="ECO:0000256" key="1">
    <source>
        <dbReference type="ARBA" id="ARBA00009993"/>
    </source>
</evidence>
<comment type="caution">
    <text evidence="5">The sequence shown here is derived from an EMBL/GenBank/DDBJ whole genome shotgun (WGS) entry which is preliminary data.</text>
</comment>
<dbReference type="InterPro" id="IPR001232">
    <property type="entry name" value="SKP1-like"/>
</dbReference>
<dbReference type="SUPFAM" id="SSF54695">
    <property type="entry name" value="POZ domain"/>
    <property type="match status" value="1"/>
</dbReference>
<dbReference type="PANTHER" id="PTHR11165">
    <property type="entry name" value="SKP1"/>
    <property type="match status" value="1"/>
</dbReference>
<evidence type="ECO:0000256" key="2">
    <source>
        <dbReference type="ARBA" id="ARBA00022786"/>
    </source>
</evidence>
<comment type="similarity">
    <text evidence="1 3">Belongs to the SKP1 family.</text>
</comment>
<proteinExistence type="inferred from homology"/>
<dbReference type="InterPro" id="IPR016073">
    <property type="entry name" value="Skp1_comp_POZ"/>
</dbReference>
<keyword evidence="6" id="KW-1185">Reference proteome</keyword>
<protein>
    <recommendedName>
        <fullName evidence="3">E3 ubiquitin ligase complex SCF subunit</fullName>
    </recommendedName>
</protein>
<keyword evidence="2 3" id="KW-0833">Ubl conjugation pathway</keyword>
<dbReference type="Gene3D" id="3.30.710.10">
    <property type="entry name" value="Potassium Channel Kv1.1, Chain A"/>
    <property type="match status" value="1"/>
</dbReference>
<dbReference type="PIRSF" id="PIRSF028729">
    <property type="entry name" value="E3_ubiquit_lig_SCF_Skp"/>
    <property type="match status" value="1"/>
</dbReference>
<dbReference type="SUPFAM" id="SSF81382">
    <property type="entry name" value="Skp1 dimerisation domain-like"/>
    <property type="match status" value="1"/>
</dbReference>
<dbReference type="STRING" id="1754190.A0A1Y2AD85"/>
<dbReference type="SMART" id="SM00512">
    <property type="entry name" value="Skp1"/>
    <property type="match status" value="1"/>
</dbReference>
<dbReference type="AlphaFoldDB" id="A0A1Y2AD85"/>